<dbReference type="RefSeq" id="WP_273172795.1">
    <property type="nucleotide sequence ID" value="NZ_JAAXZR010000009.1"/>
</dbReference>
<reference evidence="3" key="2">
    <citation type="submission" date="2020-01" db="EMBL/GenBank/DDBJ databases">
        <authorList>
            <person name="Campanaro S."/>
        </authorList>
    </citation>
    <scope>NUCLEOTIDE SEQUENCE</scope>
    <source>
        <strain evidence="3">AS01afH2WH_6</strain>
    </source>
</reference>
<evidence type="ECO:0000256" key="2">
    <source>
        <dbReference type="SAM" id="Phobius"/>
    </source>
</evidence>
<name>A0A971ICD8_9BIFI</name>
<feature type="region of interest" description="Disordered" evidence="1">
    <location>
        <begin position="83"/>
        <end position="102"/>
    </location>
</feature>
<feature type="region of interest" description="Disordered" evidence="1">
    <location>
        <begin position="1"/>
        <end position="42"/>
    </location>
</feature>
<dbReference type="AlphaFoldDB" id="A0A971ICD8"/>
<dbReference type="Proteomes" id="UP000767327">
    <property type="component" value="Unassembled WGS sequence"/>
</dbReference>
<keyword evidence="2" id="KW-0472">Membrane</keyword>
<evidence type="ECO:0000256" key="1">
    <source>
        <dbReference type="SAM" id="MobiDB-lite"/>
    </source>
</evidence>
<feature type="transmembrane region" description="Helical" evidence="2">
    <location>
        <begin position="154"/>
        <end position="172"/>
    </location>
</feature>
<sequence>MTDHNNSNPSEQQQNREPHDGSSSDPATPGSESSGDAWSDFVDAHADDISAVERSRAAKRFEKNAQKAQKKAALSVDDLKSSAFTNAGRSGGPRDFQGTSWLDTDDVMDSDSVFTPPNPNLGHMRRGVLTFSVMCILGLVAFAAAILLPAWSGTIGTIGGVLMLIGAVGLFTQLRGHANTRSDPYDDGARV</sequence>
<evidence type="ECO:0000313" key="3">
    <source>
        <dbReference type="EMBL" id="NLT79133.1"/>
    </source>
</evidence>
<feature type="compositionally biased region" description="Polar residues" evidence="1">
    <location>
        <begin position="1"/>
        <end position="13"/>
    </location>
</feature>
<evidence type="ECO:0000313" key="4">
    <source>
        <dbReference type="Proteomes" id="UP000767327"/>
    </source>
</evidence>
<accession>A0A971ICD8</accession>
<proteinExistence type="predicted"/>
<feature type="compositionally biased region" description="Polar residues" evidence="1">
    <location>
        <begin position="23"/>
        <end position="36"/>
    </location>
</feature>
<keyword evidence="2" id="KW-0812">Transmembrane</keyword>
<organism evidence="3 4">
    <name type="scientific">Bifidobacterium crudilactis</name>
    <dbReference type="NCBI Taxonomy" id="327277"/>
    <lineage>
        <taxon>Bacteria</taxon>
        <taxon>Bacillati</taxon>
        <taxon>Actinomycetota</taxon>
        <taxon>Actinomycetes</taxon>
        <taxon>Bifidobacteriales</taxon>
        <taxon>Bifidobacteriaceae</taxon>
        <taxon>Bifidobacterium</taxon>
    </lineage>
</organism>
<feature type="transmembrane region" description="Helical" evidence="2">
    <location>
        <begin position="128"/>
        <end position="148"/>
    </location>
</feature>
<protein>
    <recommendedName>
        <fullName evidence="5">Membrane associated protein</fullName>
    </recommendedName>
</protein>
<gene>
    <name evidence="3" type="ORF">GXW98_02450</name>
</gene>
<dbReference type="EMBL" id="JAAXZR010000009">
    <property type="protein sequence ID" value="NLT79133.1"/>
    <property type="molecule type" value="Genomic_DNA"/>
</dbReference>
<comment type="caution">
    <text evidence="3">The sequence shown here is derived from an EMBL/GenBank/DDBJ whole genome shotgun (WGS) entry which is preliminary data.</text>
</comment>
<reference evidence="3" key="1">
    <citation type="journal article" date="2020" name="Biotechnol. Biofuels">
        <title>New insights from the biogas microbiome by comprehensive genome-resolved metagenomics of nearly 1600 species originating from multiple anaerobic digesters.</title>
        <authorList>
            <person name="Campanaro S."/>
            <person name="Treu L."/>
            <person name="Rodriguez-R L.M."/>
            <person name="Kovalovszki A."/>
            <person name="Ziels R.M."/>
            <person name="Maus I."/>
            <person name="Zhu X."/>
            <person name="Kougias P.G."/>
            <person name="Basile A."/>
            <person name="Luo G."/>
            <person name="Schluter A."/>
            <person name="Konstantinidis K.T."/>
            <person name="Angelidaki I."/>
        </authorList>
    </citation>
    <scope>NUCLEOTIDE SEQUENCE</scope>
    <source>
        <strain evidence="3">AS01afH2WH_6</strain>
    </source>
</reference>
<keyword evidence="2" id="KW-1133">Transmembrane helix</keyword>
<evidence type="ECO:0008006" key="5">
    <source>
        <dbReference type="Google" id="ProtNLM"/>
    </source>
</evidence>